<protein>
    <submittedName>
        <fullName evidence="1">Uncharacterized protein</fullName>
    </submittedName>
</protein>
<evidence type="ECO:0000313" key="2">
    <source>
        <dbReference type="Proteomes" id="UP001153069"/>
    </source>
</evidence>
<dbReference type="AlphaFoldDB" id="A0A9N8DCX6"/>
<dbReference type="OrthoDB" id="56741at2759"/>
<dbReference type="InterPro" id="IPR011990">
    <property type="entry name" value="TPR-like_helical_dom_sf"/>
</dbReference>
<comment type="caution">
    <text evidence="1">The sequence shown here is derived from an EMBL/GenBank/DDBJ whole genome shotgun (WGS) entry which is preliminary data.</text>
</comment>
<dbReference type="Proteomes" id="UP001153069">
    <property type="component" value="Unassembled WGS sequence"/>
</dbReference>
<proteinExistence type="predicted"/>
<dbReference type="SUPFAM" id="SSF48452">
    <property type="entry name" value="TPR-like"/>
    <property type="match status" value="1"/>
</dbReference>
<keyword evidence="2" id="KW-1185">Reference proteome</keyword>
<name>A0A9N8DCX6_9STRA</name>
<accession>A0A9N8DCX6</accession>
<sequence length="392" mass="44458">MCYKQAWPQHKQWHEDNASNIKRYVEMMDIGTIVPENISQPVEDPMEQAPEYYGTIAIAKSKFQAGEICRSKKLLRKAIKLDTRRPEAFDKLSVCYNFSGQRNEANFYFMEAFKRYAFVALTNNFGKVQDIDLSFYVWSGGVCSLAKNYFENSELNKPDWWHHDGMVQRITKMAIGVLKADVMTLPDQIGMVYLLQAFALAGIVRHFHASFDGAEVTIPEDRTHEELVEAYVIFKKATKNIYITSTAAIDSFFESVVLETIRKRHAQAKEQVNSRIAEPSVCQAGTLVVVVGFDLESLLGSKIKAGMVSRDGLQDGRVAVKVDGFSELQLIPPENLVATPFKERDVALICCLGDGYRYKFLRSFTIVFQEGINETLLPFIMGHRKLTVWSGN</sequence>
<reference evidence="1" key="1">
    <citation type="submission" date="2020-06" db="EMBL/GenBank/DDBJ databases">
        <authorList>
            <consortium name="Plant Systems Biology data submission"/>
        </authorList>
    </citation>
    <scope>NUCLEOTIDE SEQUENCE</scope>
    <source>
        <strain evidence="1">D6</strain>
    </source>
</reference>
<dbReference type="EMBL" id="CAICTM010000095">
    <property type="protein sequence ID" value="CAB9500942.1"/>
    <property type="molecule type" value="Genomic_DNA"/>
</dbReference>
<organism evidence="1 2">
    <name type="scientific">Seminavis robusta</name>
    <dbReference type="NCBI Taxonomy" id="568900"/>
    <lineage>
        <taxon>Eukaryota</taxon>
        <taxon>Sar</taxon>
        <taxon>Stramenopiles</taxon>
        <taxon>Ochrophyta</taxon>
        <taxon>Bacillariophyta</taxon>
        <taxon>Bacillariophyceae</taxon>
        <taxon>Bacillariophycidae</taxon>
        <taxon>Naviculales</taxon>
        <taxon>Naviculaceae</taxon>
        <taxon>Seminavis</taxon>
    </lineage>
</organism>
<evidence type="ECO:0000313" key="1">
    <source>
        <dbReference type="EMBL" id="CAB9500942.1"/>
    </source>
</evidence>
<gene>
    <name evidence="1" type="ORF">SEMRO_96_G049500.1</name>
</gene>